<dbReference type="AlphaFoldDB" id="A0A840QEP8"/>
<keyword evidence="2" id="KW-1185">Reference proteome</keyword>
<organism evidence="1 2">
    <name type="scientific">Saccharopolyspora phatthalungensis</name>
    <dbReference type="NCBI Taxonomy" id="664693"/>
    <lineage>
        <taxon>Bacteria</taxon>
        <taxon>Bacillati</taxon>
        <taxon>Actinomycetota</taxon>
        <taxon>Actinomycetes</taxon>
        <taxon>Pseudonocardiales</taxon>
        <taxon>Pseudonocardiaceae</taxon>
        <taxon>Saccharopolyspora</taxon>
    </lineage>
</organism>
<comment type="caution">
    <text evidence="1">The sequence shown here is derived from an EMBL/GenBank/DDBJ whole genome shotgun (WGS) entry which is preliminary data.</text>
</comment>
<name>A0A840QEP8_9PSEU</name>
<sequence length="50" mass="5859">MYLGTYARVTGRAAGPEWAGECFKSGLRSYVPHPEIRRLRDVTRYRSDRR</sequence>
<evidence type="ECO:0000313" key="2">
    <source>
        <dbReference type="Proteomes" id="UP000584374"/>
    </source>
</evidence>
<dbReference type="Proteomes" id="UP000584374">
    <property type="component" value="Unassembled WGS sequence"/>
</dbReference>
<dbReference type="EMBL" id="JACHIW010000001">
    <property type="protein sequence ID" value="MBB5155513.1"/>
    <property type="molecule type" value="Genomic_DNA"/>
</dbReference>
<protein>
    <submittedName>
        <fullName evidence="1">Uncharacterized protein</fullName>
    </submittedName>
</protein>
<reference evidence="1 2" key="1">
    <citation type="submission" date="2020-08" db="EMBL/GenBank/DDBJ databases">
        <title>Sequencing the genomes of 1000 actinobacteria strains.</title>
        <authorList>
            <person name="Klenk H.-P."/>
        </authorList>
    </citation>
    <scope>NUCLEOTIDE SEQUENCE [LARGE SCALE GENOMIC DNA]</scope>
    <source>
        <strain evidence="1 2">DSM 45584</strain>
    </source>
</reference>
<proteinExistence type="predicted"/>
<evidence type="ECO:0000313" key="1">
    <source>
        <dbReference type="EMBL" id="MBB5155513.1"/>
    </source>
</evidence>
<accession>A0A840QEP8</accession>
<gene>
    <name evidence="1" type="ORF">BJ970_003047</name>
</gene>